<feature type="domain" description="Myb-like" evidence="5">
    <location>
        <begin position="507"/>
        <end position="558"/>
    </location>
</feature>
<name>A0ABD3VLI3_SINWO</name>
<feature type="region of interest" description="Disordered" evidence="4">
    <location>
        <begin position="1"/>
        <end position="106"/>
    </location>
</feature>
<dbReference type="InterPro" id="IPR051651">
    <property type="entry name" value="DMTF1_DNA-bind_reg"/>
</dbReference>
<evidence type="ECO:0000313" key="7">
    <source>
        <dbReference type="EMBL" id="KAL3862445.1"/>
    </source>
</evidence>
<proteinExistence type="predicted"/>
<dbReference type="SMART" id="SM00717">
    <property type="entry name" value="SANT"/>
    <property type="match status" value="4"/>
</dbReference>
<dbReference type="SUPFAM" id="SSF46689">
    <property type="entry name" value="Homeodomain-like"/>
    <property type="match status" value="1"/>
</dbReference>
<evidence type="ECO:0000259" key="6">
    <source>
        <dbReference type="PROSITE" id="PS51294"/>
    </source>
</evidence>
<evidence type="ECO:0000259" key="5">
    <source>
        <dbReference type="PROSITE" id="PS50090"/>
    </source>
</evidence>
<gene>
    <name evidence="7" type="ORF">ACJMK2_008410</name>
</gene>
<feature type="compositionally biased region" description="Basic residues" evidence="4">
    <location>
        <begin position="75"/>
        <end position="88"/>
    </location>
</feature>
<feature type="compositionally biased region" description="Basic and acidic residues" evidence="4">
    <location>
        <begin position="1"/>
        <end position="11"/>
    </location>
</feature>
<dbReference type="GO" id="GO:0005634">
    <property type="term" value="C:nucleus"/>
    <property type="evidence" value="ECO:0007669"/>
    <property type="project" value="UniProtKB-SubCell"/>
</dbReference>
<dbReference type="Pfam" id="PF00249">
    <property type="entry name" value="Myb_DNA-binding"/>
    <property type="match status" value="2"/>
</dbReference>
<evidence type="ECO:0000256" key="3">
    <source>
        <dbReference type="ARBA" id="ARBA00023242"/>
    </source>
</evidence>
<feature type="compositionally biased region" description="Basic residues" evidence="4">
    <location>
        <begin position="174"/>
        <end position="185"/>
    </location>
</feature>
<dbReference type="PROSITE" id="PS50090">
    <property type="entry name" value="MYB_LIKE"/>
    <property type="match status" value="3"/>
</dbReference>
<evidence type="ECO:0000256" key="4">
    <source>
        <dbReference type="SAM" id="MobiDB-lite"/>
    </source>
</evidence>
<keyword evidence="8" id="KW-1185">Reference proteome</keyword>
<dbReference type="EMBL" id="JBJQND010000011">
    <property type="protein sequence ID" value="KAL3862445.1"/>
    <property type="molecule type" value="Genomic_DNA"/>
</dbReference>
<comment type="caution">
    <text evidence="7">The sequence shown here is derived from an EMBL/GenBank/DDBJ whole genome shotgun (WGS) entry which is preliminary data.</text>
</comment>
<comment type="subcellular location">
    <subcellularLocation>
        <location evidence="1">Nucleus</location>
    </subcellularLocation>
</comment>
<evidence type="ECO:0000256" key="2">
    <source>
        <dbReference type="ARBA" id="ARBA00023125"/>
    </source>
</evidence>
<dbReference type="InterPro" id="IPR009057">
    <property type="entry name" value="Homeodomain-like_sf"/>
</dbReference>
<dbReference type="PANTHER" id="PTHR46380:SF2">
    <property type="entry name" value="CYCLIN-D-BINDING MYB-LIKE TRANSCRIPTION FACTOR 1"/>
    <property type="match status" value="1"/>
</dbReference>
<dbReference type="InterPro" id="IPR001005">
    <property type="entry name" value="SANT/Myb"/>
</dbReference>
<evidence type="ECO:0000256" key="1">
    <source>
        <dbReference type="ARBA" id="ARBA00004123"/>
    </source>
</evidence>
<protein>
    <submittedName>
        <fullName evidence="7">Uncharacterized protein</fullName>
    </submittedName>
</protein>
<sequence>MPRFEDKRHSVGDNNVDMASTFEFSEQTTARKKQKHKRSKHSSNVHDNDGNNLMSDNEPNAYGEAENCNTSDIHKHVHLKEKRKKSKRERKDPETSIGTVDNAVGDNDVDMAVASEISEQTTARKKHKHKKRKLSSNTHNNDGNIYNFMSDDEPTTHGEDENCIASDLHEHVQVKGKRKKAKRKKKDQELRSDAVDYEQERSSVSEIQHSPSAMDVELTGLQPSLVELNHEAPDGDLENLLAVSGKIITTSAFGRKVLNRRSTDHSTEAVLQRRQILVTPEIDAVIHPYNINSVNFEMKHVKILEENGIYVREGKWTKEEDDRLCKNLQEYLNVNTEYTKYEVLWAEDFTEKLQIQKVLRETRFFKMLAYRMNRMIYACYRRARLLNTDAGMKGEFSEEEIAELIRLIQLHGNKWKKIAEIMGRSPQNVIDKVKNLEGCVKGAWSETQSTLLRNSIESVVQQNNLDINDENLPWALIALRVPGRNGNQCRYHWLVHLRKTVMIQADNKWSFEQDQILLNSLREQNLENENEIDWKRIQNSLGGSYSLMFLKQKWNNHKKTIHGYKELSFTELLDVL</sequence>
<feature type="compositionally biased region" description="Basic residues" evidence="4">
    <location>
        <begin position="30"/>
        <end position="43"/>
    </location>
</feature>
<feature type="compositionally biased region" description="Basic residues" evidence="4">
    <location>
        <begin position="123"/>
        <end position="134"/>
    </location>
</feature>
<accession>A0ABD3VLI3</accession>
<dbReference type="CDD" id="cd00167">
    <property type="entry name" value="SANT"/>
    <property type="match status" value="2"/>
</dbReference>
<feature type="compositionally biased region" description="Basic and acidic residues" evidence="4">
    <location>
        <begin position="186"/>
        <end position="203"/>
    </location>
</feature>
<evidence type="ECO:0000313" key="8">
    <source>
        <dbReference type="Proteomes" id="UP001634394"/>
    </source>
</evidence>
<keyword evidence="3" id="KW-0539">Nucleus</keyword>
<organism evidence="7 8">
    <name type="scientific">Sinanodonta woodiana</name>
    <name type="common">Chinese pond mussel</name>
    <name type="synonym">Anodonta woodiana</name>
    <dbReference type="NCBI Taxonomy" id="1069815"/>
    <lineage>
        <taxon>Eukaryota</taxon>
        <taxon>Metazoa</taxon>
        <taxon>Spiralia</taxon>
        <taxon>Lophotrochozoa</taxon>
        <taxon>Mollusca</taxon>
        <taxon>Bivalvia</taxon>
        <taxon>Autobranchia</taxon>
        <taxon>Heteroconchia</taxon>
        <taxon>Palaeoheterodonta</taxon>
        <taxon>Unionida</taxon>
        <taxon>Unionoidea</taxon>
        <taxon>Unionidae</taxon>
        <taxon>Unioninae</taxon>
        <taxon>Sinanodonta</taxon>
    </lineage>
</organism>
<feature type="domain" description="Myb-like" evidence="5">
    <location>
        <begin position="393"/>
        <end position="437"/>
    </location>
</feature>
<keyword evidence="2" id="KW-0238">DNA-binding</keyword>
<feature type="domain" description="HTH myb-type" evidence="6">
    <location>
        <begin position="474"/>
        <end position="501"/>
    </location>
</feature>
<feature type="region of interest" description="Disordered" evidence="4">
    <location>
        <begin position="118"/>
        <end position="206"/>
    </location>
</feature>
<dbReference type="PROSITE" id="PS51294">
    <property type="entry name" value="HTH_MYB"/>
    <property type="match status" value="2"/>
</dbReference>
<dbReference type="InterPro" id="IPR017930">
    <property type="entry name" value="Myb_dom"/>
</dbReference>
<feature type="compositionally biased region" description="Polar residues" evidence="4">
    <location>
        <begin position="135"/>
        <end position="144"/>
    </location>
</feature>
<feature type="domain" description="Myb-like" evidence="5">
    <location>
        <begin position="441"/>
        <end position="497"/>
    </location>
</feature>
<dbReference type="AlphaFoldDB" id="A0ABD3VLI3"/>
<dbReference type="Proteomes" id="UP001634394">
    <property type="component" value="Unassembled WGS sequence"/>
</dbReference>
<dbReference type="PANTHER" id="PTHR46380">
    <property type="entry name" value="CYCLIN-D-BINDING MYB-LIKE TRANSCRIPTION FACTOR 1"/>
    <property type="match status" value="1"/>
</dbReference>
<reference evidence="7 8" key="1">
    <citation type="submission" date="2024-11" db="EMBL/GenBank/DDBJ databases">
        <title>Chromosome-level genome assembly of the freshwater bivalve Anodonta woodiana.</title>
        <authorList>
            <person name="Chen X."/>
        </authorList>
    </citation>
    <scope>NUCLEOTIDE SEQUENCE [LARGE SCALE GENOMIC DNA]</scope>
    <source>
        <strain evidence="7">MN2024</strain>
        <tissue evidence="7">Gills</tissue>
    </source>
</reference>
<dbReference type="GO" id="GO:0003677">
    <property type="term" value="F:DNA binding"/>
    <property type="evidence" value="ECO:0007669"/>
    <property type="project" value="UniProtKB-KW"/>
</dbReference>
<dbReference type="Gene3D" id="1.10.10.60">
    <property type="entry name" value="Homeodomain-like"/>
    <property type="match status" value="2"/>
</dbReference>
<feature type="domain" description="HTH myb-type" evidence="6">
    <location>
        <begin position="393"/>
        <end position="429"/>
    </location>
</feature>